<dbReference type="EMBL" id="JACEZS010000001">
    <property type="protein sequence ID" value="MBA5604329.1"/>
    <property type="molecule type" value="Genomic_DNA"/>
</dbReference>
<proteinExistence type="inferred from homology"/>
<reference evidence="3 4" key="1">
    <citation type="submission" date="2020-07" db="EMBL/GenBank/DDBJ databases">
        <title>Novel species isolated from subtropical streams in China.</title>
        <authorList>
            <person name="Lu H."/>
        </authorList>
    </citation>
    <scope>NUCLEOTIDE SEQUENCE [LARGE SCALE GENOMIC DNA]</scope>
    <source>
        <strain evidence="3 4">FT3S</strain>
    </source>
</reference>
<dbReference type="GO" id="GO:0005856">
    <property type="term" value="C:cytoskeleton"/>
    <property type="evidence" value="ECO:0007669"/>
    <property type="project" value="TreeGrafter"/>
</dbReference>
<dbReference type="InterPro" id="IPR001303">
    <property type="entry name" value="Aldolase_II/adducin_N"/>
</dbReference>
<evidence type="ECO:0000256" key="1">
    <source>
        <dbReference type="ARBA" id="ARBA00037961"/>
    </source>
</evidence>
<dbReference type="Gene3D" id="3.40.225.10">
    <property type="entry name" value="Class II aldolase/adducin N-terminal domain"/>
    <property type="match status" value="1"/>
</dbReference>
<keyword evidence="4" id="KW-1185">Reference proteome</keyword>
<protein>
    <submittedName>
        <fullName evidence="3">Class II aldolase/adducin family protein</fullName>
    </submittedName>
</protein>
<dbReference type="NCBIfam" id="NF005451">
    <property type="entry name" value="PRK07044.1"/>
    <property type="match status" value="1"/>
</dbReference>
<organism evidence="3 4">
    <name type="scientific">Rugamonas fusca</name>
    <dbReference type="NCBI Taxonomy" id="2758568"/>
    <lineage>
        <taxon>Bacteria</taxon>
        <taxon>Pseudomonadati</taxon>
        <taxon>Pseudomonadota</taxon>
        <taxon>Betaproteobacteria</taxon>
        <taxon>Burkholderiales</taxon>
        <taxon>Oxalobacteraceae</taxon>
        <taxon>Telluria group</taxon>
        <taxon>Rugamonas</taxon>
    </lineage>
</organism>
<dbReference type="RefSeq" id="WP_182213812.1">
    <property type="nucleotide sequence ID" value="NZ_JACEZS010000001.1"/>
</dbReference>
<evidence type="ECO:0000313" key="3">
    <source>
        <dbReference type="EMBL" id="MBA5604329.1"/>
    </source>
</evidence>
<dbReference type="InterPro" id="IPR051017">
    <property type="entry name" value="Aldolase-II_Adducin_sf"/>
</dbReference>
<accession>A0A7W2EE78</accession>
<dbReference type="PANTHER" id="PTHR10672">
    <property type="entry name" value="ADDUCIN"/>
    <property type="match status" value="1"/>
</dbReference>
<gene>
    <name evidence="3" type="ORF">H3H36_03005</name>
</gene>
<dbReference type="Proteomes" id="UP000566711">
    <property type="component" value="Unassembled WGS sequence"/>
</dbReference>
<sequence length="259" mass="28084">MDRISSECRDAQAPAGVTSAAEWQTRIDLAACYRLCALYGWDDVIYTHITAAVPDQPGHYLINPFGLRFDEVRASNLVKVDREGVVVCRSGHAINRAGFALHAAVHGARPELGCVMHLHNANAIAVGAQQDGLLPLSSHALRFYQQLGYHDYEGLVLTPSEATRLVERLGAYPALLLRHHGSLVCGRTVAEAFVRMETLDKACGLQLKAQSGGVPLHTPPHDICVQAQRDLEAGGAPEGALEWPALLRKLDQLSPGYRG</sequence>
<feature type="domain" description="Class II aldolase/adducin N-terminal" evidence="2">
    <location>
        <begin position="27"/>
        <end position="207"/>
    </location>
</feature>
<evidence type="ECO:0000259" key="2">
    <source>
        <dbReference type="SMART" id="SM01007"/>
    </source>
</evidence>
<dbReference type="SUPFAM" id="SSF53639">
    <property type="entry name" value="AraD/HMP-PK domain-like"/>
    <property type="match status" value="1"/>
</dbReference>
<dbReference type="SMART" id="SM01007">
    <property type="entry name" value="Aldolase_II"/>
    <property type="match status" value="1"/>
</dbReference>
<dbReference type="InterPro" id="IPR036409">
    <property type="entry name" value="Aldolase_II/adducin_N_sf"/>
</dbReference>
<evidence type="ECO:0000313" key="4">
    <source>
        <dbReference type="Proteomes" id="UP000566711"/>
    </source>
</evidence>
<dbReference type="GO" id="GO:0051015">
    <property type="term" value="F:actin filament binding"/>
    <property type="evidence" value="ECO:0007669"/>
    <property type="project" value="TreeGrafter"/>
</dbReference>
<comment type="similarity">
    <text evidence="1">Belongs to the aldolase class II family.</text>
</comment>
<name>A0A7W2EE78_9BURK</name>
<dbReference type="PANTHER" id="PTHR10672:SF3">
    <property type="entry name" value="PROTEIN HU-LI TAI SHAO"/>
    <property type="match status" value="1"/>
</dbReference>
<dbReference type="AlphaFoldDB" id="A0A7W2EE78"/>
<dbReference type="Pfam" id="PF00596">
    <property type="entry name" value="Aldolase_II"/>
    <property type="match status" value="1"/>
</dbReference>
<comment type="caution">
    <text evidence="3">The sequence shown here is derived from an EMBL/GenBank/DDBJ whole genome shotgun (WGS) entry which is preliminary data.</text>
</comment>